<feature type="transmembrane region" description="Helical" evidence="2">
    <location>
        <begin position="71"/>
        <end position="91"/>
    </location>
</feature>
<dbReference type="PANTHER" id="PTHR30188">
    <property type="entry name" value="ABC TRANSPORTER PERMEASE PROTEIN-RELATED"/>
    <property type="match status" value="1"/>
</dbReference>
<gene>
    <name evidence="3" type="ORF">GCM10022263_10260</name>
</gene>
<evidence type="ECO:0000256" key="2">
    <source>
        <dbReference type="SAM" id="Phobius"/>
    </source>
</evidence>
<comment type="caution">
    <text evidence="3">The sequence shown here is derived from an EMBL/GenBank/DDBJ whole genome shotgun (WGS) entry which is preliminary data.</text>
</comment>
<dbReference type="Proteomes" id="UP001500301">
    <property type="component" value="Unassembled WGS sequence"/>
</dbReference>
<feature type="transmembrane region" description="Helical" evidence="2">
    <location>
        <begin position="197"/>
        <end position="215"/>
    </location>
</feature>
<accession>A0ABP6V0G1</accession>
<evidence type="ECO:0000313" key="4">
    <source>
        <dbReference type="Proteomes" id="UP001500301"/>
    </source>
</evidence>
<dbReference type="PANTHER" id="PTHR30188:SF13">
    <property type="entry name" value="CONSERVED HYPOTHETICAL INTEGRAL MEMBRANE PROTEIN YRBE3B"/>
    <property type="match status" value="1"/>
</dbReference>
<feature type="transmembrane region" description="Helical" evidence="2">
    <location>
        <begin position="222"/>
        <end position="244"/>
    </location>
</feature>
<protein>
    <submittedName>
        <fullName evidence="3">ABC transporter permease</fullName>
    </submittedName>
</protein>
<dbReference type="Pfam" id="PF02405">
    <property type="entry name" value="MlaE"/>
    <property type="match status" value="1"/>
</dbReference>
<keyword evidence="2" id="KW-0472">Membrane</keyword>
<feature type="transmembrane region" description="Helical" evidence="2">
    <location>
        <begin position="162"/>
        <end position="191"/>
    </location>
</feature>
<dbReference type="InterPro" id="IPR030802">
    <property type="entry name" value="Permease_MalE"/>
</dbReference>
<organism evidence="3 4">
    <name type="scientific">Nocardioides daeguensis</name>
    <dbReference type="NCBI Taxonomy" id="908359"/>
    <lineage>
        <taxon>Bacteria</taxon>
        <taxon>Bacillati</taxon>
        <taxon>Actinomycetota</taxon>
        <taxon>Actinomycetes</taxon>
        <taxon>Propionibacteriales</taxon>
        <taxon>Nocardioidaceae</taxon>
        <taxon>Nocardioides</taxon>
    </lineage>
</organism>
<name>A0ABP6V0G1_9ACTN</name>
<keyword evidence="2" id="KW-1133">Transmembrane helix</keyword>
<proteinExistence type="predicted"/>
<feature type="transmembrane region" description="Helical" evidence="2">
    <location>
        <begin position="264"/>
        <end position="283"/>
    </location>
</feature>
<evidence type="ECO:0000313" key="3">
    <source>
        <dbReference type="EMBL" id="GAA3523865.1"/>
    </source>
</evidence>
<dbReference type="EMBL" id="BAABBB010000006">
    <property type="protein sequence ID" value="GAA3523865.1"/>
    <property type="molecule type" value="Genomic_DNA"/>
</dbReference>
<reference evidence="4" key="1">
    <citation type="journal article" date="2019" name="Int. J. Syst. Evol. Microbiol.">
        <title>The Global Catalogue of Microorganisms (GCM) 10K type strain sequencing project: providing services to taxonomists for standard genome sequencing and annotation.</title>
        <authorList>
            <consortium name="The Broad Institute Genomics Platform"/>
            <consortium name="The Broad Institute Genome Sequencing Center for Infectious Disease"/>
            <person name="Wu L."/>
            <person name="Ma J."/>
        </authorList>
    </citation>
    <scope>NUCLEOTIDE SEQUENCE [LARGE SCALE GENOMIC DNA]</scope>
    <source>
        <strain evidence="4">JCM 17460</strain>
    </source>
</reference>
<feature type="compositionally biased region" description="Acidic residues" evidence="1">
    <location>
        <begin position="12"/>
        <end position="21"/>
    </location>
</feature>
<sequence length="290" mass="30760">MTTVTTSTTSDAELELDDSEETSTSGQGGFGGYSDGTSLVADLGAIASFGLTVARTLPDLRMHSTEVLRQAGIFILKSTLIIWFMMCMLAAEIALEAHYLLAQLGAGGYTAVFSSTGDYTVAPEMWGWILAAKVGCGLVAELGSMRISEEIDALEVMGFDSLVYLVTTRIVAIMIVTPFMFIAGTGLMYMLGYALNVHYFHSVSAGGYLSVFWSFTTQQDLVLSLLVAAIMGLLIVLVGCYYGYNASGGPVGVGKATAKSMVINLVIVSVLGAVFQQLFFGALTRAPISF</sequence>
<evidence type="ECO:0000256" key="1">
    <source>
        <dbReference type="SAM" id="MobiDB-lite"/>
    </source>
</evidence>
<keyword evidence="2" id="KW-0812">Transmembrane</keyword>
<keyword evidence="4" id="KW-1185">Reference proteome</keyword>
<feature type="compositionally biased region" description="Low complexity" evidence="1">
    <location>
        <begin position="1"/>
        <end position="11"/>
    </location>
</feature>
<feature type="region of interest" description="Disordered" evidence="1">
    <location>
        <begin position="1"/>
        <end position="30"/>
    </location>
</feature>